<dbReference type="GO" id="GO:0003677">
    <property type="term" value="F:DNA binding"/>
    <property type="evidence" value="ECO:0007669"/>
    <property type="project" value="InterPro"/>
</dbReference>
<reference evidence="2 3" key="1">
    <citation type="journal article" date="2005" name="Arch. Microbiol.">
        <title>The genome sequence of an anaerobic aromatic-degrading denitrifying bacterium, strain EbN1.</title>
        <authorList>
            <person name="Rabus R."/>
            <person name="Kube M."/>
            <person name="Heider J."/>
            <person name="Beck A."/>
            <person name="Heitmann K."/>
            <person name="Widdel F."/>
            <person name="Reinhardt R."/>
        </authorList>
    </citation>
    <scope>NUCLEOTIDE SEQUENCE [LARGE SCALE GENOMIC DNA]</scope>
    <source>
        <strain evidence="2 3">EbN1</strain>
        <plasmid evidence="3">Plasmid pAzo1</plasmid>
    </source>
</reference>
<keyword evidence="2" id="KW-0614">Plasmid</keyword>
<name>Q5NX20_AROAE</name>
<evidence type="ECO:0000313" key="2">
    <source>
        <dbReference type="EMBL" id="CAI10394.1"/>
    </source>
</evidence>
<geneLocation type="plasmid" evidence="3">
    <name>pAzo1</name>
</geneLocation>
<dbReference type="SMART" id="SM00530">
    <property type="entry name" value="HTH_XRE"/>
    <property type="match status" value="1"/>
</dbReference>
<protein>
    <recommendedName>
        <fullName evidence="1">HTH cro/C1-type domain-containing protein</fullName>
    </recommendedName>
</protein>
<feature type="domain" description="HTH cro/C1-type" evidence="1">
    <location>
        <begin position="20"/>
        <end position="69"/>
    </location>
</feature>
<keyword evidence="3" id="KW-1185">Reference proteome</keyword>
<dbReference type="PROSITE" id="PS50943">
    <property type="entry name" value="HTH_CROC1"/>
    <property type="match status" value="1"/>
</dbReference>
<evidence type="ECO:0000313" key="3">
    <source>
        <dbReference type="Proteomes" id="UP000006552"/>
    </source>
</evidence>
<dbReference type="CDD" id="cd00093">
    <property type="entry name" value="HTH_XRE"/>
    <property type="match status" value="1"/>
</dbReference>
<dbReference type="Gene3D" id="1.10.260.40">
    <property type="entry name" value="lambda repressor-like DNA-binding domains"/>
    <property type="match status" value="1"/>
</dbReference>
<gene>
    <name evidence="2" type="ORF">p1B199</name>
</gene>
<dbReference type="KEGG" id="eba:p1B199"/>
<dbReference type="Pfam" id="PF01381">
    <property type="entry name" value="HTH_3"/>
    <property type="match status" value="1"/>
</dbReference>
<proteinExistence type="predicted"/>
<accession>Q5NX20</accession>
<dbReference type="AlphaFoldDB" id="Q5NX20"/>
<dbReference type="HOGENOM" id="CLU_1358133_0_0_4"/>
<evidence type="ECO:0000259" key="1">
    <source>
        <dbReference type="PROSITE" id="PS50943"/>
    </source>
</evidence>
<organism evidence="2 3">
    <name type="scientific">Aromatoleum aromaticum (strain DSM 19018 / LMG 30748 / EbN1)</name>
    <name type="common">Azoarcus sp. (strain EbN1)</name>
    <dbReference type="NCBI Taxonomy" id="76114"/>
    <lineage>
        <taxon>Bacteria</taxon>
        <taxon>Pseudomonadati</taxon>
        <taxon>Pseudomonadota</taxon>
        <taxon>Betaproteobacteria</taxon>
        <taxon>Rhodocyclales</taxon>
        <taxon>Rhodocyclaceae</taxon>
        <taxon>Aromatoleum</taxon>
    </lineage>
</organism>
<dbReference type="InterPro" id="IPR001387">
    <property type="entry name" value="Cro/C1-type_HTH"/>
</dbReference>
<dbReference type="EMBL" id="CR555307">
    <property type="protein sequence ID" value="CAI10394.1"/>
    <property type="molecule type" value="Genomic_DNA"/>
</dbReference>
<sequence>MMTIQERFDGLGRRLSLVIKHLAISQSEFARQLGASPRFVSDVVRGVKRPGGEFLLGIKQTFGISADWLLAGDGAMFGGAGINLDLFRAIRLQVALARAGVVDANECALRLLVLIRDGHLKDVAEPDVLAFVEQLRPCDDDIELVMQLYNGHIGTPDPVIQNRNILVAAVAYFEAHKPIDKVAALAMASGANIRTIAGVNG</sequence>
<dbReference type="InterPro" id="IPR010982">
    <property type="entry name" value="Lambda_DNA-bd_dom_sf"/>
</dbReference>
<dbReference type="Proteomes" id="UP000006552">
    <property type="component" value="Plasmid 1"/>
</dbReference>
<dbReference type="SUPFAM" id="SSF47413">
    <property type="entry name" value="lambda repressor-like DNA-binding domains"/>
    <property type="match status" value="1"/>
</dbReference>